<dbReference type="Gene3D" id="4.10.800.10">
    <property type="entry name" value="Thyroglobulin type-1"/>
    <property type="match status" value="2"/>
</dbReference>
<comment type="caution">
    <text evidence="5">Lacks conserved residue(s) required for the propagation of feature annotation.</text>
</comment>
<keyword evidence="2" id="KW-0964">Secreted</keyword>
<feature type="domain" description="Thyroglobulin type-1" evidence="7">
    <location>
        <begin position="180"/>
        <end position="251"/>
    </location>
</feature>
<dbReference type="Pfam" id="PF00086">
    <property type="entry name" value="Thyroglobulin_1"/>
    <property type="match status" value="3"/>
</dbReference>
<evidence type="ECO:0000256" key="6">
    <source>
        <dbReference type="SAM" id="SignalP"/>
    </source>
</evidence>
<dbReference type="EMBL" id="OV170231">
    <property type="protein sequence ID" value="CAH0716928.1"/>
    <property type="molecule type" value="Genomic_DNA"/>
</dbReference>
<accession>A0A8J9UAT3</accession>
<organism evidence="8 9">
    <name type="scientific">Brenthis ino</name>
    <name type="common">lesser marbled fritillary</name>
    <dbReference type="NCBI Taxonomy" id="405034"/>
    <lineage>
        <taxon>Eukaryota</taxon>
        <taxon>Metazoa</taxon>
        <taxon>Ecdysozoa</taxon>
        <taxon>Arthropoda</taxon>
        <taxon>Hexapoda</taxon>
        <taxon>Insecta</taxon>
        <taxon>Pterygota</taxon>
        <taxon>Neoptera</taxon>
        <taxon>Endopterygota</taxon>
        <taxon>Lepidoptera</taxon>
        <taxon>Glossata</taxon>
        <taxon>Ditrysia</taxon>
        <taxon>Papilionoidea</taxon>
        <taxon>Nymphalidae</taxon>
        <taxon>Heliconiinae</taxon>
        <taxon>Argynnini</taxon>
        <taxon>Brenthis</taxon>
    </lineage>
</organism>
<feature type="disulfide bond" evidence="5">
    <location>
        <begin position="387"/>
        <end position="407"/>
    </location>
</feature>
<dbReference type="SMART" id="SM00211">
    <property type="entry name" value="TY"/>
    <property type="match status" value="3"/>
</dbReference>
<protein>
    <recommendedName>
        <fullName evidence="7">Thyroglobulin type-1 domain-containing protein</fullName>
    </recommendedName>
</protein>
<feature type="domain" description="Thyroglobulin type-1" evidence="7">
    <location>
        <begin position="350"/>
        <end position="407"/>
    </location>
</feature>
<feature type="chain" id="PRO_5035427708" description="Thyroglobulin type-1 domain-containing protein" evidence="6">
    <location>
        <begin position="22"/>
        <end position="415"/>
    </location>
</feature>
<name>A0A8J9UAT3_9NEOP</name>
<evidence type="ECO:0000256" key="3">
    <source>
        <dbReference type="ARBA" id="ARBA00022737"/>
    </source>
</evidence>
<dbReference type="InterPro" id="IPR051950">
    <property type="entry name" value="Dev_reg/Prot_inhib"/>
</dbReference>
<dbReference type="GO" id="GO:0005615">
    <property type="term" value="C:extracellular space"/>
    <property type="evidence" value="ECO:0007669"/>
    <property type="project" value="TreeGrafter"/>
</dbReference>
<dbReference type="GO" id="GO:0007160">
    <property type="term" value="P:cell-matrix adhesion"/>
    <property type="evidence" value="ECO:0007669"/>
    <property type="project" value="TreeGrafter"/>
</dbReference>
<dbReference type="SUPFAM" id="SSF57610">
    <property type="entry name" value="Thyroglobulin type-1 domain"/>
    <property type="match status" value="3"/>
</dbReference>
<evidence type="ECO:0000256" key="4">
    <source>
        <dbReference type="ARBA" id="ARBA00023157"/>
    </source>
</evidence>
<evidence type="ECO:0000313" key="8">
    <source>
        <dbReference type="EMBL" id="CAH0716928.1"/>
    </source>
</evidence>
<proteinExistence type="predicted"/>
<evidence type="ECO:0000259" key="7">
    <source>
        <dbReference type="PROSITE" id="PS51162"/>
    </source>
</evidence>
<dbReference type="GO" id="GO:0005604">
    <property type="term" value="C:basement membrane"/>
    <property type="evidence" value="ECO:0007669"/>
    <property type="project" value="TreeGrafter"/>
</dbReference>
<evidence type="ECO:0000256" key="1">
    <source>
        <dbReference type="ARBA" id="ARBA00004613"/>
    </source>
</evidence>
<keyword evidence="6" id="KW-0732">Signal</keyword>
<dbReference type="OrthoDB" id="1725934at2759"/>
<dbReference type="PANTHER" id="PTHR12352:SF24">
    <property type="entry name" value="THYROGLOBULIN TYPE-1 DOMAIN-CONTAINING PROTEIN"/>
    <property type="match status" value="1"/>
</dbReference>
<evidence type="ECO:0000256" key="2">
    <source>
        <dbReference type="ARBA" id="ARBA00022525"/>
    </source>
</evidence>
<evidence type="ECO:0000256" key="5">
    <source>
        <dbReference type="PROSITE-ProRule" id="PRU00500"/>
    </source>
</evidence>
<dbReference type="Proteomes" id="UP000838878">
    <property type="component" value="Chromosome 11"/>
</dbReference>
<dbReference type="CDD" id="cd00191">
    <property type="entry name" value="TY"/>
    <property type="match status" value="1"/>
</dbReference>
<keyword evidence="4 5" id="KW-1015">Disulfide bond</keyword>
<dbReference type="AlphaFoldDB" id="A0A8J9UAT3"/>
<feature type="non-terminal residue" evidence="8">
    <location>
        <position position="415"/>
    </location>
</feature>
<reference evidence="8" key="1">
    <citation type="submission" date="2021-12" db="EMBL/GenBank/DDBJ databases">
        <authorList>
            <person name="Martin H S."/>
        </authorList>
    </citation>
    <scope>NUCLEOTIDE SEQUENCE</scope>
</reference>
<comment type="subcellular location">
    <subcellularLocation>
        <location evidence="1">Secreted</location>
    </subcellularLocation>
</comment>
<keyword evidence="3" id="KW-0677">Repeat</keyword>
<gene>
    <name evidence="8" type="ORF">BINO364_LOCUS3594</name>
</gene>
<keyword evidence="9" id="KW-1185">Reference proteome</keyword>
<evidence type="ECO:0000313" key="9">
    <source>
        <dbReference type="Proteomes" id="UP000838878"/>
    </source>
</evidence>
<dbReference type="PROSITE" id="PS51162">
    <property type="entry name" value="THYROGLOBULIN_1_2"/>
    <property type="match status" value="2"/>
</dbReference>
<sequence>MAAKHVLFLLCLTFCYICVNGDIICESGFCANYVIDHECPMQAPDCQYNNATHSGIYLPSPTICNCCTHCLPLYGLGQPCSLGGAGSGTTIGRCSHGLTCDDSTRTCIRMKTECHDAQDDYDSRHSRGLTGTLETRPNCDNKGKYATFDCVPSQTCFCQSEDGERIFGEVPYTGIFQNMSCTCSRMAHKIQNLIAGDVPYPVFGLRCTSDGNFNPVQCLGKQCYCVDVITGEARGDTTIDLDKQPISRLPCYNADLDLFPQGDDAEPPYEYTTPCLNSVKEREDLIQKSIEEGYNVDYFTGFSSISCLPDGTHSRMTINSNGQKICINERGLQIGDFSAEPNTASYSNMNCKCAITSNLMNSSTESPQCCKNGNFRSIQCRRGQCYCVDSNGRQIGKENTDVTRLSCHNANWRNC</sequence>
<dbReference type="InterPro" id="IPR036857">
    <property type="entry name" value="Thyroglobulin_1_sf"/>
</dbReference>
<feature type="signal peptide" evidence="6">
    <location>
        <begin position="1"/>
        <end position="21"/>
    </location>
</feature>
<dbReference type="InterPro" id="IPR000716">
    <property type="entry name" value="Thyroglobulin_1"/>
</dbReference>
<dbReference type="PANTHER" id="PTHR12352">
    <property type="entry name" value="SECRETED MODULAR CALCIUM-BINDING PROTEIN"/>
    <property type="match status" value="1"/>
</dbReference>